<dbReference type="SMART" id="SM00512">
    <property type="entry name" value="Skp1"/>
    <property type="match status" value="1"/>
</dbReference>
<dbReference type="Pfam" id="PF01466">
    <property type="entry name" value="Skp1"/>
    <property type="match status" value="1"/>
</dbReference>
<feature type="domain" description="SKP1 component POZ" evidence="6">
    <location>
        <begin position="38"/>
        <end position="96"/>
    </location>
</feature>
<dbReference type="SUPFAM" id="SSF81382">
    <property type="entry name" value="Skp1 dimerisation domain-like"/>
    <property type="match status" value="1"/>
</dbReference>
<accession>A0AA41V9N0</accession>
<evidence type="ECO:0000256" key="4">
    <source>
        <dbReference type="PIRNR" id="PIRNR028729"/>
    </source>
</evidence>
<evidence type="ECO:0000313" key="8">
    <source>
        <dbReference type="Proteomes" id="UP001177140"/>
    </source>
</evidence>
<dbReference type="SUPFAM" id="SSF54695">
    <property type="entry name" value="POZ domain"/>
    <property type="match status" value="1"/>
</dbReference>
<reference evidence="7" key="1">
    <citation type="submission" date="2022-03" db="EMBL/GenBank/DDBJ databases">
        <title>A functionally conserved STORR gene fusion in Papaver species that diverged 16.8 million years ago.</title>
        <authorList>
            <person name="Catania T."/>
        </authorList>
    </citation>
    <scope>NUCLEOTIDE SEQUENCE</scope>
    <source>
        <strain evidence="7">S-191538</strain>
    </source>
</reference>
<dbReference type="PIRSF" id="PIRSF028729">
    <property type="entry name" value="E3_ubiquit_lig_SCF_Skp"/>
    <property type="match status" value="1"/>
</dbReference>
<comment type="subunit">
    <text evidence="4">Part of a SCF (SKP1-cullin-F-box) protein ligase complex.</text>
</comment>
<feature type="domain" description="SKP1 component dimerisation" evidence="5">
    <location>
        <begin position="152"/>
        <end position="198"/>
    </location>
</feature>
<protein>
    <recommendedName>
        <fullName evidence="4">SKP1-like protein</fullName>
    </recommendedName>
</protein>
<dbReference type="InterPro" id="IPR036296">
    <property type="entry name" value="SKP1-like_dim_sf"/>
</dbReference>
<dbReference type="Gene3D" id="3.30.710.10">
    <property type="entry name" value="Potassium Channel Kv1.1, Chain A"/>
    <property type="match status" value="1"/>
</dbReference>
<sequence length="201" mass="22842">MANLGLPSYTVSKSLVDLYKNLNVTEGSGSSSKSEKTKMVTLKTSDNKTFVVKKSTVLISETIRHLIEDDCAEDVIPLQNITGDVLEKVLVFLKKHGPVMEFLYGPVEPSDEEREKVADEIMMWDTEFIEGLESDQMLFDLIFAANYLDISTLMELTCEVVARKIRDMSPEQIRDYLRIENDYSPEAEAKVRADNSWAFKQ</sequence>
<dbReference type="PANTHER" id="PTHR11165">
    <property type="entry name" value="SKP1"/>
    <property type="match status" value="1"/>
</dbReference>
<organism evidence="7 8">
    <name type="scientific">Papaver nudicaule</name>
    <name type="common">Iceland poppy</name>
    <dbReference type="NCBI Taxonomy" id="74823"/>
    <lineage>
        <taxon>Eukaryota</taxon>
        <taxon>Viridiplantae</taxon>
        <taxon>Streptophyta</taxon>
        <taxon>Embryophyta</taxon>
        <taxon>Tracheophyta</taxon>
        <taxon>Spermatophyta</taxon>
        <taxon>Magnoliopsida</taxon>
        <taxon>Ranunculales</taxon>
        <taxon>Papaveraceae</taxon>
        <taxon>Papaveroideae</taxon>
        <taxon>Papaver</taxon>
    </lineage>
</organism>
<proteinExistence type="inferred from homology"/>
<evidence type="ECO:0000259" key="5">
    <source>
        <dbReference type="Pfam" id="PF01466"/>
    </source>
</evidence>
<dbReference type="Pfam" id="PF03931">
    <property type="entry name" value="Skp1_POZ"/>
    <property type="match status" value="1"/>
</dbReference>
<comment type="function">
    <text evidence="4">Involved in ubiquitination and subsequent proteasomal degradation of target proteins. Together with CUL1, RBX1 and a F-box protein, it forms a SCF E3 ubiquitin ligase complex. The functional specificity of this complex depends on the type of F-box protein. In the SCF complex, it serves as an adapter that links the F-box protein to CUL1.</text>
</comment>
<dbReference type="InterPro" id="IPR016072">
    <property type="entry name" value="Skp1_comp_dimer"/>
</dbReference>
<evidence type="ECO:0000256" key="1">
    <source>
        <dbReference type="ARBA" id="ARBA00004906"/>
    </source>
</evidence>
<evidence type="ECO:0000256" key="3">
    <source>
        <dbReference type="ARBA" id="ARBA00022786"/>
    </source>
</evidence>
<dbReference type="EMBL" id="JAJJMA010185727">
    <property type="protein sequence ID" value="MCL7038012.1"/>
    <property type="molecule type" value="Genomic_DNA"/>
</dbReference>
<keyword evidence="8" id="KW-1185">Reference proteome</keyword>
<name>A0AA41V9N0_PAPNU</name>
<dbReference type="Proteomes" id="UP001177140">
    <property type="component" value="Unassembled WGS sequence"/>
</dbReference>
<dbReference type="InterPro" id="IPR016073">
    <property type="entry name" value="Skp1_comp_POZ"/>
</dbReference>
<dbReference type="AlphaFoldDB" id="A0AA41V9N0"/>
<dbReference type="InterPro" id="IPR001232">
    <property type="entry name" value="SKP1-like"/>
</dbReference>
<keyword evidence="3 4" id="KW-0833">Ubl conjugation pathway</keyword>
<gene>
    <name evidence="7" type="ORF">MKW94_006154</name>
</gene>
<dbReference type="InterPro" id="IPR011333">
    <property type="entry name" value="SKP1/BTB/POZ_sf"/>
</dbReference>
<dbReference type="InterPro" id="IPR016897">
    <property type="entry name" value="SKP1"/>
</dbReference>
<evidence type="ECO:0000313" key="7">
    <source>
        <dbReference type="EMBL" id="MCL7038012.1"/>
    </source>
</evidence>
<evidence type="ECO:0000256" key="2">
    <source>
        <dbReference type="ARBA" id="ARBA00009993"/>
    </source>
</evidence>
<evidence type="ECO:0000259" key="6">
    <source>
        <dbReference type="Pfam" id="PF03931"/>
    </source>
</evidence>
<comment type="similarity">
    <text evidence="2 4">Belongs to the SKP1 family.</text>
</comment>
<dbReference type="GO" id="GO:0016567">
    <property type="term" value="P:protein ubiquitination"/>
    <property type="evidence" value="ECO:0007669"/>
    <property type="project" value="UniProtKB-UniRule"/>
</dbReference>
<dbReference type="GO" id="GO:0006511">
    <property type="term" value="P:ubiquitin-dependent protein catabolic process"/>
    <property type="evidence" value="ECO:0007669"/>
    <property type="project" value="InterPro"/>
</dbReference>
<dbReference type="GO" id="GO:0009867">
    <property type="term" value="P:jasmonic acid mediated signaling pathway"/>
    <property type="evidence" value="ECO:0007669"/>
    <property type="project" value="UniProtKB-ARBA"/>
</dbReference>
<comment type="caution">
    <text evidence="7">The sequence shown here is derived from an EMBL/GenBank/DDBJ whole genome shotgun (WGS) entry which is preliminary data.</text>
</comment>
<comment type="pathway">
    <text evidence="1 4">Protein modification; protein ubiquitination.</text>
</comment>